<gene>
    <name evidence="2" type="ORF">SAMN04489719_0302</name>
</gene>
<sequence length="151" mass="16111">MESAPSYRERLVPPWWLPVVLLLIVPATLLVFLPVSIGVGIAVAIVLYGGIVAALLIGAPVLEVRAGELRAGRAHIDVDDLGEPVALDGDAARAALRAGWDPADHHVISPWTRAVVRVAVTDEQDPTPAWVVSTRRPRELAAAITAAQRSR</sequence>
<dbReference type="EMBL" id="LT629734">
    <property type="protein sequence ID" value="SDR67573.1"/>
    <property type="molecule type" value="Genomic_DNA"/>
</dbReference>
<feature type="transmembrane region" description="Helical" evidence="1">
    <location>
        <begin position="39"/>
        <end position="62"/>
    </location>
</feature>
<protein>
    <recommendedName>
        <fullName evidence="4">DUF3093 domain-containing protein</fullName>
    </recommendedName>
</protein>
<dbReference type="Pfam" id="PF11292">
    <property type="entry name" value="DUF3093"/>
    <property type="match status" value="1"/>
</dbReference>
<keyword evidence="1" id="KW-0472">Membrane</keyword>
<evidence type="ECO:0000256" key="1">
    <source>
        <dbReference type="SAM" id="Phobius"/>
    </source>
</evidence>
<dbReference type="RefSeq" id="WP_092665245.1">
    <property type="nucleotide sequence ID" value="NZ_LT629734.1"/>
</dbReference>
<dbReference type="InterPro" id="IPR021443">
    <property type="entry name" value="DUF3093"/>
</dbReference>
<dbReference type="Proteomes" id="UP000199649">
    <property type="component" value="Chromosome I"/>
</dbReference>
<keyword evidence="3" id="KW-1185">Reference proteome</keyword>
<keyword evidence="1" id="KW-0812">Transmembrane</keyword>
<evidence type="ECO:0000313" key="3">
    <source>
        <dbReference type="Proteomes" id="UP000199649"/>
    </source>
</evidence>
<evidence type="ECO:0000313" key="2">
    <source>
        <dbReference type="EMBL" id="SDR67573.1"/>
    </source>
</evidence>
<dbReference type="OrthoDB" id="3217020at2"/>
<feature type="transmembrane region" description="Helical" evidence="1">
    <location>
        <begin position="12"/>
        <end position="33"/>
    </location>
</feature>
<keyword evidence="1" id="KW-1133">Transmembrane helix</keyword>
<evidence type="ECO:0008006" key="4">
    <source>
        <dbReference type="Google" id="ProtNLM"/>
    </source>
</evidence>
<organism evidence="2 3">
    <name type="scientific">Agrococcus carbonis</name>
    <dbReference type="NCBI Taxonomy" id="684552"/>
    <lineage>
        <taxon>Bacteria</taxon>
        <taxon>Bacillati</taxon>
        <taxon>Actinomycetota</taxon>
        <taxon>Actinomycetes</taxon>
        <taxon>Micrococcales</taxon>
        <taxon>Microbacteriaceae</taxon>
        <taxon>Agrococcus</taxon>
    </lineage>
</organism>
<reference evidence="3" key="1">
    <citation type="submission" date="2016-10" db="EMBL/GenBank/DDBJ databases">
        <authorList>
            <person name="Varghese N."/>
            <person name="Submissions S."/>
        </authorList>
    </citation>
    <scope>NUCLEOTIDE SEQUENCE [LARGE SCALE GENOMIC DNA]</scope>
    <source>
        <strain evidence="3">DSM 22965</strain>
    </source>
</reference>
<name>A0A1H1KZ64_9MICO</name>
<proteinExistence type="predicted"/>
<dbReference type="AlphaFoldDB" id="A0A1H1KZ64"/>
<dbReference type="STRING" id="684552.SAMN04489719_0302"/>
<accession>A0A1H1KZ64</accession>